<keyword evidence="1" id="KW-1133">Transmembrane helix</keyword>
<dbReference type="STRING" id="1618207.UM93_14260"/>
<dbReference type="AlphaFoldDB" id="A0A0D4C1A1"/>
<dbReference type="InterPro" id="IPR050583">
    <property type="entry name" value="Mycobacterial_A85_antigen"/>
</dbReference>
<dbReference type="HOGENOM" id="CLU_037947_2_0_11"/>
<dbReference type="PANTHER" id="PTHR48098">
    <property type="entry name" value="ENTEROCHELIN ESTERASE-RELATED"/>
    <property type="match status" value="1"/>
</dbReference>
<dbReference type="PATRIC" id="fig|1618207.4.peg.2898"/>
<proteinExistence type="predicted"/>
<keyword evidence="1" id="KW-0472">Membrane</keyword>
<evidence type="ECO:0000256" key="1">
    <source>
        <dbReference type="SAM" id="Phobius"/>
    </source>
</evidence>
<dbReference type="InterPro" id="IPR029058">
    <property type="entry name" value="AB_hydrolase_fold"/>
</dbReference>
<dbReference type="Pfam" id="PF00756">
    <property type="entry name" value="Esterase"/>
    <property type="match status" value="1"/>
</dbReference>
<evidence type="ECO:0000313" key="2">
    <source>
        <dbReference type="EMBL" id="AJT42368.1"/>
    </source>
</evidence>
<dbReference type="KEGG" id="ari:UM93_14260"/>
<evidence type="ECO:0008006" key="4">
    <source>
        <dbReference type="Google" id="ProtNLM"/>
    </source>
</evidence>
<feature type="transmembrane region" description="Helical" evidence="1">
    <location>
        <begin position="67"/>
        <end position="87"/>
    </location>
</feature>
<reference evidence="2 3" key="1">
    <citation type="journal article" date="2015" name="Genome Announc.">
        <title>Complete Genome Sequencing of Protease-Producing Novel Arthrobacter sp. Strain IHBB 11108 Using PacBio Single-Molecule Real-Time Sequencing Technology.</title>
        <authorList>
            <person name="Kiran S."/>
            <person name="Swarnkar M.K."/>
            <person name="Pal M."/>
            <person name="Thakur R."/>
            <person name="Tewari R."/>
            <person name="Singh A.K."/>
            <person name="Gulati A."/>
        </authorList>
    </citation>
    <scope>NUCLEOTIDE SEQUENCE [LARGE SCALE GENOMIC DNA]</scope>
    <source>
        <strain evidence="2 3">IHBB 11108</strain>
    </source>
</reference>
<gene>
    <name evidence="2" type="ORF">UM93_14260</name>
</gene>
<dbReference type="InterPro" id="IPR000801">
    <property type="entry name" value="Esterase-like"/>
</dbReference>
<evidence type="ECO:0000313" key="3">
    <source>
        <dbReference type="Proteomes" id="UP000061839"/>
    </source>
</evidence>
<feature type="transmembrane region" description="Helical" evidence="1">
    <location>
        <begin position="99"/>
        <end position="116"/>
    </location>
</feature>
<dbReference type="GO" id="GO:0016747">
    <property type="term" value="F:acyltransferase activity, transferring groups other than amino-acyl groups"/>
    <property type="evidence" value="ECO:0007669"/>
    <property type="project" value="TreeGrafter"/>
</dbReference>
<dbReference type="Gene3D" id="3.40.50.1820">
    <property type="entry name" value="alpha/beta hydrolase"/>
    <property type="match status" value="1"/>
</dbReference>
<dbReference type="PANTHER" id="PTHR48098:SF1">
    <property type="entry name" value="DIACYLGLYCEROL ACYLTRANSFERASE_MYCOLYLTRANSFERASE AG85A"/>
    <property type="match status" value="1"/>
</dbReference>
<feature type="transmembrane region" description="Helical" evidence="1">
    <location>
        <begin position="6"/>
        <end position="29"/>
    </location>
</feature>
<accession>A0A0D4C1A1</accession>
<name>A0A0D4C1A1_9MICC</name>
<sequence>MSALQLTTGWVSIVFPILGLLGLLWLIIGPVKHLKIAVPLALVGGGLLALGLKFLTENMLNLWGEPLRWRTYIFAALAIAALALVVPRMLKSRRWYTKLLAPLATLLVLLAVSLQINQVFGYFPTAGSLWGDNGVAIQSISSSDTAEKSTITKSTPLVKASSWRPPADMPKEGKVLKVKIPATVSQVHSGDSYIYLPPAYRTKTPANVPVLVLIHGNPGGAIDWQRGGIVAVMNSYAAAHKGLAPLVVMPDVTSGSSVSWPLCMDSPRAKGATFLSVDVPNYVRQTFGLGLAGGKQFAIGGFSYGGTCAMQLGVTAAKEYPIFLDFSGERGPYLKGGDPAIINDYFNGDAAAFAAVNPLDVLKTKKLESSKAIVLVGQDDPYRPQGEEVYRALKGAKAQVTLQTVAGGHSWDVWRPAMANNLPWLMHQFGVTG</sequence>
<dbReference type="RefSeq" id="WP_045076208.1">
    <property type="nucleotide sequence ID" value="NZ_CP011005.1"/>
</dbReference>
<organism evidence="2 3">
    <name type="scientific">Psychromicrobium lacuslunae</name>
    <dbReference type="NCBI Taxonomy" id="1618207"/>
    <lineage>
        <taxon>Bacteria</taxon>
        <taxon>Bacillati</taxon>
        <taxon>Actinomycetota</taxon>
        <taxon>Actinomycetes</taxon>
        <taxon>Micrococcales</taxon>
        <taxon>Micrococcaceae</taxon>
        <taxon>Psychromicrobium</taxon>
    </lineage>
</organism>
<dbReference type="OrthoDB" id="3723842at2"/>
<protein>
    <recommendedName>
        <fullName evidence="4">Esterase</fullName>
    </recommendedName>
</protein>
<keyword evidence="1" id="KW-0812">Transmembrane</keyword>
<keyword evidence="3" id="KW-1185">Reference proteome</keyword>
<dbReference type="Proteomes" id="UP000061839">
    <property type="component" value="Chromosome"/>
</dbReference>
<dbReference type="EMBL" id="CP011005">
    <property type="protein sequence ID" value="AJT42368.1"/>
    <property type="molecule type" value="Genomic_DNA"/>
</dbReference>
<dbReference type="SUPFAM" id="SSF53474">
    <property type="entry name" value="alpha/beta-Hydrolases"/>
    <property type="match status" value="1"/>
</dbReference>
<feature type="transmembrane region" description="Helical" evidence="1">
    <location>
        <begin position="36"/>
        <end position="55"/>
    </location>
</feature>